<dbReference type="GeneID" id="39421506"/>
<evidence type="ECO:0000313" key="1">
    <source>
        <dbReference type="EMBL" id="VFJ14604.1"/>
    </source>
</evidence>
<organism evidence="1 2">
    <name type="scientific">Candidatus Nitrosocosmicus franklandianus</name>
    <dbReference type="NCBI Taxonomy" id="1798806"/>
    <lineage>
        <taxon>Archaea</taxon>
        <taxon>Nitrososphaerota</taxon>
        <taxon>Nitrososphaeria</taxon>
        <taxon>Nitrososphaerales</taxon>
        <taxon>Nitrososphaeraceae</taxon>
        <taxon>Candidatus Nitrosocosmicus</taxon>
    </lineage>
</organism>
<accession>A0A484IG33</accession>
<reference evidence="1 2" key="1">
    <citation type="submission" date="2019-02" db="EMBL/GenBank/DDBJ databases">
        <authorList>
            <person name="Lehtovirta-Morley E L."/>
        </authorList>
    </citation>
    <scope>NUCLEOTIDE SEQUENCE [LARGE SCALE GENOMIC DNA]</scope>
    <source>
        <strain evidence="1">NFRAN1</strain>
    </source>
</reference>
<keyword evidence="2" id="KW-1185">Reference proteome</keyword>
<dbReference type="EMBL" id="LR216287">
    <property type="protein sequence ID" value="VFJ14604.1"/>
    <property type="molecule type" value="Genomic_DNA"/>
</dbReference>
<dbReference type="AlphaFoldDB" id="A0A484IG33"/>
<sequence>MRKILIIASDPILTKLEEKLRNRFDVETITASPNDFCEIRANFKRNWITICRFSASENLNNVLTMFEVNYEVKSRG</sequence>
<evidence type="ECO:0000313" key="2">
    <source>
        <dbReference type="Proteomes" id="UP000294299"/>
    </source>
</evidence>
<dbReference type="OrthoDB" id="7687at2157"/>
<dbReference type="Proteomes" id="UP000294299">
    <property type="component" value="Chromosome NFRAN"/>
</dbReference>
<proteinExistence type="predicted"/>
<dbReference type="KEGG" id="nfn:NFRAN_2282"/>
<name>A0A484IG33_9ARCH</name>
<dbReference type="RefSeq" id="WP_134484760.1">
    <property type="nucleotide sequence ID" value="NZ_LR216287.1"/>
</dbReference>
<gene>
    <name evidence="1" type="ORF">NFRAN_2282</name>
</gene>
<protein>
    <submittedName>
        <fullName evidence="1">Uncharacterized protein</fullName>
    </submittedName>
</protein>